<evidence type="ECO:0000259" key="9">
    <source>
        <dbReference type="Pfam" id="PF14740"/>
    </source>
</evidence>
<proteinExistence type="inferred from homology"/>
<keyword evidence="3" id="KW-0970">Cilium biogenesis/degradation</keyword>
<dbReference type="PANTHER" id="PTHR22118">
    <property type="entry name" value="DYNEIN ASSEMBLY FACTOR 3, AXONEMAL"/>
    <property type="match status" value="1"/>
</dbReference>
<comment type="subcellular location">
    <subcellularLocation>
        <location evidence="4">Dynein axonemal particle</location>
    </subcellularLocation>
</comment>
<dbReference type="InterPro" id="IPR027974">
    <property type="entry name" value="DUF4470"/>
</dbReference>
<evidence type="ECO:0000313" key="10">
    <source>
        <dbReference type="Proteomes" id="UP001652642"/>
    </source>
</evidence>
<evidence type="ECO:0000256" key="2">
    <source>
        <dbReference type="ARBA" id="ARBA00022490"/>
    </source>
</evidence>
<dbReference type="InterPro" id="IPR039304">
    <property type="entry name" value="DNAAF3"/>
</dbReference>
<dbReference type="Pfam" id="PF14740">
    <property type="entry name" value="DUF4471"/>
    <property type="match status" value="1"/>
</dbReference>
<keyword evidence="10" id="KW-1185">Reference proteome</keyword>
<feature type="region of interest" description="Disordered" evidence="7">
    <location>
        <begin position="326"/>
        <end position="355"/>
    </location>
</feature>
<evidence type="ECO:0000256" key="5">
    <source>
        <dbReference type="ARBA" id="ARBA00024431"/>
    </source>
</evidence>
<accession>A0ABM5EI21</accession>
<organism evidence="10 11">
    <name type="scientific">Pogona vitticeps</name>
    <name type="common">central bearded dragon</name>
    <dbReference type="NCBI Taxonomy" id="103695"/>
    <lineage>
        <taxon>Eukaryota</taxon>
        <taxon>Metazoa</taxon>
        <taxon>Chordata</taxon>
        <taxon>Craniata</taxon>
        <taxon>Vertebrata</taxon>
        <taxon>Euteleostomi</taxon>
        <taxon>Lepidosauria</taxon>
        <taxon>Squamata</taxon>
        <taxon>Bifurcata</taxon>
        <taxon>Unidentata</taxon>
        <taxon>Episquamata</taxon>
        <taxon>Toxicofera</taxon>
        <taxon>Iguania</taxon>
        <taxon>Acrodonta</taxon>
        <taxon>Agamidae</taxon>
        <taxon>Amphibolurinae</taxon>
        <taxon>Pogona</taxon>
    </lineage>
</organism>
<evidence type="ECO:0000256" key="4">
    <source>
        <dbReference type="ARBA" id="ARBA00024190"/>
    </source>
</evidence>
<dbReference type="PANTHER" id="PTHR22118:SF14">
    <property type="entry name" value="DYNEIN AXONEMAL ASSEMBLY FACTOR 3"/>
    <property type="match status" value="1"/>
</dbReference>
<comment type="function">
    <text evidence="6">Required for the assembly of axonemal inner and outer dynein arms. Involved in preassembly of dyneins into complexes before their transport into cilia.</text>
</comment>
<gene>
    <name evidence="11" type="primary">DNAAF3</name>
</gene>
<evidence type="ECO:0000256" key="6">
    <source>
        <dbReference type="ARBA" id="ARBA00025165"/>
    </source>
</evidence>
<feature type="compositionally biased region" description="Basic and acidic residues" evidence="7">
    <location>
        <begin position="332"/>
        <end position="349"/>
    </location>
</feature>
<comment type="similarity">
    <text evidence="1">Belongs to the DNAAF3 family.</text>
</comment>
<dbReference type="Proteomes" id="UP001652642">
    <property type="component" value="Chromosome 6"/>
</dbReference>
<protein>
    <recommendedName>
        <fullName evidence="5">Dynein axonemal assembly factor 3</fullName>
    </recommendedName>
</protein>
<dbReference type="RefSeq" id="XP_072832808.1">
    <property type="nucleotide sequence ID" value="XM_072976707.1"/>
</dbReference>
<evidence type="ECO:0000259" key="8">
    <source>
        <dbReference type="Pfam" id="PF14737"/>
    </source>
</evidence>
<dbReference type="Pfam" id="PF14737">
    <property type="entry name" value="DUF4470"/>
    <property type="match status" value="1"/>
</dbReference>
<name>A0ABM5EI21_9SAUR</name>
<evidence type="ECO:0000256" key="3">
    <source>
        <dbReference type="ARBA" id="ARBA00022794"/>
    </source>
</evidence>
<sequence length="481" mass="54607">MIAAGSGNGFGTTAWWGFSPALDLQAASGLETSVERLQASQEGIPSLNILLVGSIDGRHILKTMCQAHRWPRRKINFYVLENNLETVGRQLLFLSLALEPSEKRGLQEKSEMFLELMGNTLLRSQTAAYLQEKANLFIRYVTDSDFQQAHLPTVDMSALKFKERDHLERIFQFWRNPDPQAFPIKHLWDLRLRQYLGTRYDARRGVCDWDLTMKLQERGAKAINLREFFRWRDTGVAFDTREATYEIPNKTLASGRLLRHKGEPMPARGYWGDIATGPFITFGIETEESSLLKTINGVPSKSAQEIALYNLTALLYELRYNTRYVPSESSGEESHGSDFRDDSRVHSRLDVSSGPPPTEDVRIYFLPLNCLPELHHKEKYQKLFNIIFFSCSMVHFLKPNLNLMSAPKATLIVELTNFLPDLRNEHVSAFSSQVTNLAREAGFLTVEATEKTTFSLFQLGDQKVGETHNEMPPPASTAPGP</sequence>
<evidence type="ECO:0000256" key="1">
    <source>
        <dbReference type="ARBA" id="ARBA00010449"/>
    </source>
</evidence>
<dbReference type="GeneID" id="110078591"/>
<dbReference type="InterPro" id="IPR028235">
    <property type="entry name" value="DNAAF3_C"/>
</dbReference>
<keyword evidence="2" id="KW-0963">Cytoplasm</keyword>
<feature type="domain" description="Dynein assembly factor 3 C-terminal" evidence="9">
    <location>
        <begin position="155"/>
        <end position="444"/>
    </location>
</feature>
<evidence type="ECO:0000313" key="11">
    <source>
        <dbReference type="RefSeq" id="XP_072832808.1"/>
    </source>
</evidence>
<reference evidence="11" key="1">
    <citation type="submission" date="2025-08" db="UniProtKB">
        <authorList>
            <consortium name="RefSeq"/>
        </authorList>
    </citation>
    <scope>IDENTIFICATION</scope>
</reference>
<evidence type="ECO:0000256" key="7">
    <source>
        <dbReference type="SAM" id="MobiDB-lite"/>
    </source>
</evidence>
<feature type="domain" description="DUF4470" evidence="8">
    <location>
        <begin position="15"/>
        <end position="122"/>
    </location>
</feature>